<dbReference type="GO" id="GO:0005634">
    <property type="term" value="C:nucleus"/>
    <property type="evidence" value="ECO:0007669"/>
    <property type="project" value="UniProtKB-SubCell"/>
</dbReference>
<dbReference type="GO" id="GO:0004518">
    <property type="term" value="F:nuclease activity"/>
    <property type="evidence" value="ECO:0007669"/>
    <property type="project" value="UniProtKB-KW"/>
</dbReference>
<dbReference type="AlphaFoldDB" id="A0AAV8XEF3"/>
<comment type="caution">
    <text evidence="9">The sequence shown here is derived from an EMBL/GenBank/DDBJ whole genome shotgun (WGS) entry which is preliminary data.</text>
</comment>
<evidence type="ECO:0000256" key="3">
    <source>
        <dbReference type="ARBA" id="ARBA00006958"/>
    </source>
</evidence>
<keyword evidence="4" id="KW-0540">Nuclease</keyword>
<keyword evidence="6" id="KW-0378">Hydrolase</keyword>
<reference evidence="9" key="1">
    <citation type="journal article" date="2023" name="Insect Mol. Biol.">
        <title>Genome sequencing provides insights into the evolution of gene families encoding plant cell wall-degrading enzymes in longhorned beetles.</title>
        <authorList>
            <person name="Shin N.R."/>
            <person name="Okamura Y."/>
            <person name="Kirsch R."/>
            <person name="Pauchet Y."/>
        </authorList>
    </citation>
    <scope>NUCLEOTIDE SEQUENCE</scope>
    <source>
        <strain evidence="9">AMC_N1</strain>
    </source>
</reference>
<evidence type="ECO:0000259" key="8">
    <source>
        <dbReference type="Pfam" id="PF13359"/>
    </source>
</evidence>
<comment type="cofactor">
    <cofactor evidence="1">
        <name>a divalent metal cation</name>
        <dbReference type="ChEBI" id="CHEBI:60240"/>
    </cofactor>
</comment>
<accession>A0AAV8XEF3</accession>
<comment type="subcellular location">
    <subcellularLocation>
        <location evidence="2">Nucleus</location>
    </subcellularLocation>
</comment>
<evidence type="ECO:0000256" key="7">
    <source>
        <dbReference type="ARBA" id="ARBA00023242"/>
    </source>
</evidence>
<evidence type="ECO:0000256" key="4">
    <source>
        <dbReference type="ARBA" id="ARBA00022722"/>
    </source>
</evidence>
<dbReference type="GO" id="GO:0016787">
    <property type="term" value="F:hydrolase activity"/>
    <property type="evidence" value="ECO:0007669"/>
    <property type="project" value="UniProtKB-KW"/>
</dbReference>
<keyword evidence="7" id="KW-0539">Nucleus</keyword>
<evidence type="ECO:0000313" key="9">
    <source>
        <dbReference type="EMBL" id="KAJ8936919.1"/>
    </source>
</evidence>
<dbReference type="InterPro" id="IPR045249">
    <property type="entry name" value="HARBI1-like"/>
</dbReference>
<dbReference type="PANTHER" id="PTHR22930">
    <property type="match status" value="1"/>
</dbReference>
<proteinExistence type="inferred from homology"/>
<evidence type="ECO:0000256" key="6">
    <source>
        <dbReference type="ARBA" id="ARBA00022801"/>
    </source>
</evidence>
<evidence type="ECO:0000256" key="1">
    <source>
        <dbReference type="ARBA" id="ARBA00001968"/>
    </source>
</evidence>
<evidence type="ECO:0000256" key="2">
    <source>
        <dbReference type="ARBA" id="ARBA00004123"/>
    </source>
</evidence>
<evidence type="ECO:0000313" key="10">
    <source>
        <dbReference type="Proteomes" id="UP001162162"/>
    </source>
</evidence>
<dbReference type="PANTHER" id="PTHR22930:SF269">
    <property type="entry name" value="NUCLEASE HARBI1-LIKE PROTEIN"/>
    <property type="match status" value="1"/>
</dbReference>
<evidence type="ECO:0000256" key="5">
    <source>
        <dbReference type="ARBA" id="ARBA00022723"/>
    </source>
</evidence>
<keyword evidence="5" id="KW-0479">Metal-binding</keyword>
<gene>
    <name evidence="9" type="ORF">NQ318_012540</name>
</gene>
<dbReference type="Proteomes" id="UP001162162">
    <property type="component" value="Unassembled WGS sequence"/>
</dbReference>
<keyword evidence="10" id="KW-1185">Reference proteome</keyword>
<dbReference type="EMBL" id="JAPWTK010000702">
    <property type="protein sequence ID" value="KAJ8936919.1"/>
    <property type="molecule type" value="Genomic_DNA"/>
</dbReference>
<dbReference type="InterPro" id="IPR027806">
    <property type="entry name" value="HARBI1_dom"/>
</dbReference>
<dbReference type="Pfam" id="PF13359">
    <property type="entry name" value="DDE_Tnp_4"/>
    <property type="match status" value="1"/>
</dbReference>
<protein>
    <recommendedName>
        <fullName evidence="8">DDE Tnp4 domain-containing protein</fullName>
    </recommendedName>
</protein>
<dbReference type="GO" id="GO:0046872">
    <property type="term" value="F:metal ion binding"/>
    <property type="evidence" value="ECO:0007669"/>
    <property type="project" value="UniProtKB-KW"/>
</dbReference>
<comment type="similarity">
    <text evidence="3">Belongs to the HARBI1 family.</text>
</comment>
<sequence>MSSENFDEILTLIKEDITKTDTNYREAISAEERLAVTLRFLATGDSFSTIGHSFRIGFETVSAIVTEVCQAICRRMENIYLPEPTRAIWEKSAKGFEDIWRFPNCIGSIDGKHVTIKCPNKTGSQHFCYLHNHVLIGDEAFALKPYLMRPFPYRQSKIDTRKEHYNMRLCKARRVVENAFGILVQKWRIFFRPIATKTHRTNLVKKVSLDSYKVIPDEQQTWHLASENNLLIFLI</sequence>
<feature type="domain" description="DDE Tnp4" evidence="8">
    <location>
        <begin position="103"/>
        <end position="200"/>
    </location>
</feature>
<organism evidence="9 10">
    <name type="scientific">Aromia moschata</name>
    <dbReference type="NCBI Taxonomy" id="1265417"/>
    <lineage>
        <taxon>Eukaryota</taxon>
        <taxon>Metazoa</taxon>
        <taxon>Ecdysozoa</taxon>
        <taxon>Arthropoda</taxon>
        <taxon>Hexapoda</taxon>
        <taxon>Insecta</taxon>
        <taxon>Pterygota</taxon>
        <taxon>Neoptera</taxon>
        <taxon>Endopterygota</taxon>
        <taxon>Coleoptera</taxon>
        <taxon>Polyphaga</taxon>
        <taxon>Cucujiformia</taxon>
        <taxon>Chrysomeloidea</taxon>
        <taxon>Cerambycidae</taxon>
        <taxon>Cerambycinae</taxon>
        <taxon>Callichromatini</taxon>
        <taxon>Aromia</taxon>
    </lineage>
</organism>
<name>A0AAV8XEF3_9CUCU</name>